<organism evidence="1 2">
    <name type="scientific">Pyropia yezoensis</name>
    <name type="common">Susabi-nori</name>
    <name type="synonym">Porphyra yezoensis</name>
    <dbReference type="NCBI Taxonomy" id="2788"/>
    <lineage>
        <taxon>Eukaryota</taxon>
        <taxon>Rhodophyta</taxon>
        <taxon>Bangiophyceae</taxon>
        <taxon>Bangiales</taxon>
        <taxon>Bangiaceae</taxon>
        <taxon>Pyropia</taxon>
    </lineage>
</organism>
<dbReference type="Proteomes" id="UP000798662">
    <property type="component" value="Chromosome 2"/>
</dbReference>
<evidence type="ECO:0000313" key="1">
    <source>
        <dbReference type="EMBL" id="KAK1864423.1"/>
    </source>
</evidence>
<comment type="caution">
    <text evidence="1">The sequence shown here is derived from an EMBL/GenBank/DDBJ whole genome shotgun (WGS) entry which is preliminary data.</text>
</comment>
<name>A0ACC3C3Q9_PYRYE</name>
<sequence length="133" mass="13061">MESLAAKLAAGPPAKPVGLVKQVDHTAAETGVGSEASLAEKALGGVLTGSLAGQSAAGGADKEAATAEDQGQPREALFADLAAKLAAGPPTQPVGLVKQQEGPWEPAAGEAGEAEKKLGGLLKESLSPKGDDK</sequence>
<reference evidence="1" key="1">
    <citation type="submission" date="2019-11" db="EMBL/GenBank/DDBJ databases">
        <title>Nori genome reveals adaptations in red seaweeds to the harsh intertidal environment.</title>
        <authorList>
            <person name="Wang D."/>
            <person name="Mao Y."/>
        </authorList>
    </citation>
    <scope>NUCLEOTIDE SEQUENCE</scope>
    <source>
        <tissue evidence="1">Gametophyte</tissue>
    </source>
</reference>
<keyword evidence="2" id="KW-1185">Reference proteome</keyword>
<accession>A0ACC3C3Q9</accession>
<proteinExistence type="predicted"/>
<gene>
    <name evidence="1" type="ORF">I4F81_006970</name>
</gene>
<dbReference type="EMBL" id="CM020619">
    <property type="protein sequence ID" value="KAK1864423.1"/>
    <property type="molecule type" value="Genomic_DNA"/>
</dbReference>
<evidence type="ECO:0000313" key="2">
    <source>
        <dbReference type="Proteomes" id="UP000798662"/>
    </source>
</evidence>
<protein>
    <submittedName>
        <fullName evidence="1">Uncharacterized protein</fullName>
    </submittedName>
</protein>